<name>A0ABW2QVI2_9NEIS</name>
<evidence type="ECO:0000313" key="3">
    <source>
        <dbReference type="Proteomes" id="UP001596473"/>
    </source>
</evidence>
<dbReference type="InterPro" id="IPR045584">
    <property type="entry name" value="Pilin-like"/>
</dbReference>
<dbReference type="PROSITE" id="PS00409">
    <property type="entry name" value="PROKAR_NTER_METHYL"/>
    <property type="match status" value="1"/>
</dbReference>
<evidence type="ECO:0000313" key="2">
    <source>
        <dbReference type="EMBL" id="MFC7419421.1"/>
    </source>
</evidence>
<protein>
    <submittedName>
        <fullName evidence="2">Tfp pilus assembly protein FimT/FimU</fullName>
    </submittedName>
</protein>
<comment type="caution">
    <text evidence="2">The sequence shown here is derived from an EMBL/GenBank/DDBJ whole genome shotgun (WGS) entry which is preliminary data.</text>
</comment>
<dbReference type="InterPro" id="IPR012902">
    <property type="entry name" value="N_methyl_site"/>
</dbReference>
<dbReference type="Proteomes" id="UP001596473">
    <property type="component" value="Unassembled WGS sequence"/>
</dbReference>
<proteinExistence type="predicted"/>
<dbReference type="SUPFAM" id="SSF54523">
    <property type="entry name" value="Pili subunits"/>
    <property type="match status" value="1"/>
</dbReference>
<feature type="transmembrane region" description="Helical" evidence="1">
    <location>
        <begin position="12"/>
        <end position="39"/>
    </location>
</feature>
<accession>A0ABW2QVI2</accession>
<keyword evidence="1" id="KW-0812">Transmembrane</keyword>
<reference evidence="3" key="1">
    <citation type="journal article" date="2019" name="Int. J. Syst. Evol. Microbiol.">
        <title>The Global Catalogue of Microorganisms (GCM) 10K type strain sequencing project: providing services to taxonomists for standard genome sequencing and annotation.</title>
        <authorList>
            <consortium name="The Broad Institute Genomics Platform"/>
            <consortium name="The Broad Institute Genome Sequencing Center for Infectious Disease"/>
            <person name="Wu L."/>
            <person name="Ma J."/>
        </authorList>
    </citation>
    <scope>NUCLEOTIDE SEQUENCE [LARGE SCALE GENOMIC DNA]</scope>
    <source>
        <strain evidence="3">CCUG 62945</strain>
    </source>
</reference>
<dbReference type="EMBL" id="JBHTBQ010000009">
    <property type="protein sequence ID" value="MFC7419421.1"/>
    <property type="molecule type" value="Genomic_DNA"/>
</dbReference>
<dbReference type="Pfam" id="PF07963">
    <property type="entry name" value="N_methyl"/>
    <property type="match status" value="1"/>
</dbReference>
<organism evidence="2 3">
    <name type="scientific">Iodobacter arcticus</name>
    <dbReference type="NCBI Taxonomy" id="590593"/>
    <lineage>
        <taxon>Bacteria</taxon>
        <taxon>Pseudomonadati</taxon>
        <taxon>Pseudomonadota</taxon>
        <taxon>Betaproteobacteria</taxon>
        <taxon>Neisseriales</taxon>
        <taxon>Chitinibacteraceae</taxon>
        <taxon>Iodobacter</taxon>
    </lineage>
</organism>
<sequence>MDSQPGKQAGFSLIELMVTMVIFIMLTLAAVSLGSSWLVSSDLQKSESVLKMAHSKAKALAIRNANGTAAGLQITGQKVFICAGNVGGGNCTANTATWSASFAKNTEISISDSESNDITTIQLDRTGLAVRALNYTITKKGDHVNGKLV</sequence>
<keyword evidence="1" id="KW-1133">Transmembrane helix</keyword>
<gene>
    <name evidence="2" type="ORF">ACFQNF_05965</name>
</gene>
<keyword evidence="3" id="KW-1185">Reference proteome</keyword>
<dbReference type="RefSeq" id="WP_380186893.1">
    <property type="nucleotide sequence ID" value="NZ_JBHTBQ010000009.1"/>
</dbReference>
<evidence type="ECO:0000256" key="1">
    <source>
        <dbReference type="SAM" id="Phobius"/>
    </source>
</evidence>
<dbReference type="NCBIfam" id="TIGR02532">
    <property type="entry name" value="IV_pilin_GFxxxE"/>
    <property type="match status" value="1"/>
</dbReference>
<keyword evidence="1" id="KW-0472">Membrane</keyword>